<feature type="domain" description="PilX/PilW C-terminal" evidence="2">
    <location>
        <begin position="81"/>
        <end position="171"/>
    </location>
</feature>
<evidence type="ECO:0000259" key="2">
    <source>
        <dbReference type="Pfam" id="PF13681"/>
    </source>
</evidence>
<dbReference type="Pfam" id="PF14341">
    <property type="entry name" value="PilX_N"/>
    <property type="match status" value="1"/>
</dbReference>
<dbReference type="InterPro" id="IPR025746">
    <property type="entry name" value="PilX_N_dom"/>
</dbReference>
<feature type="transmembrane region" description="Helical" evidence="1">
    <location>
        <begin position="12"/>
        <end position="32"/>
    </location>
</feature>
<dbReference type="AlphaFoldDB" id="A0A973A957"/>
<evidence type="ECO:0000259" key="3">
    <source>
        <dbReference type="Pfam" id="PF14341"/>
    </source>
</evidence>
<name>A0A973A957_9GAMM</name>
<gene>
    <name evidence="4" type="ORF">HQ497_11005</name>
</gene>
<evidence type="ECO:0000256" key="1">
    <source>
        <dbReference type="SAM" id="Phobius"/>
    </source>
</evidence>
<reference evidence="4" key="1">
    <citation type="submission" date="2020-05" db="EMBL/GenBank/DDBJ databases">
        <title>Sulfur intermediates as new biogeochemical hubs in an aquatic model microbial ecosystem.</title>
        <authorList>
            <person name="Vigneron A."/>
        </authorList>
    </citation>
    <scope>NUCLEOTIDE SEQUENCE</scope>
    <source>
        <strain evidence="4">Bin.250</strain>
    </source>
</reference>
<feature type="domain" description="Type 4 fimbrial biogenesis protein PilX N-terminal" evidence="3">
    <location>
        <begin position="8"/>
        <end position="58"/>
    </location>
</feature>
<evidence type="ECO:0000313" key="4">
    <source>
        <dbReference type="EMBL" id="NQV65880.1"/>
    </source>
</evidence>
<accession>A0A973A957</accession>
<keyword evidence="1" id="KW-0812">Transmembrane</keyword>
<sequence length="174" mass="18446">MHNPNKQSGVVLIMTLIILLIVTLLGTSSIQMTSLLERMSRNATDASSAFSAAEAALKAAEANVELETSTMAYAANANGKYESQGVDVTPRWETATTWAAANAITATYSGSVNPPSYIIEFVQAVRSGDDQLNLDNVGGDAGSDITQIFRITAQGKGKTTAAKIYLQSTYGKKF</sequence>
<comment type="caution">
    <text evidence="4">The sequence shown here is derived from an EMBL/GenBank/DDBJ whole genome shotgun (WGS) entry which is preliminary data.</text>
</comment>
<evidence type="ECO:0000313" key="5">
    <source>
        <dbReference type="Proteomes" id="UP000754644"/>
    </source>
</evidence>
<dbReference type="EMBL" id="JABMOJ010000416">
    <property type="protein sequence ID" value="NQV65880.1"/>
    <property type="molecule type" value="Genomic_DNA"/>
</dbReference>
<organism evidence="4 5">
    <name type="scientific">SAR86 cluster bacterium</name>
    <dbReference type="NCBI Taxonomy" id="2030880"/>
    <lineage>
        <taxon>Bacteria</taxon>
        <taxon>Pseudomonadati</taxon>
        <taxon>Pseudomonadota</taxon>
        <taxon>Gammaproteobacteria</taxon>
        <taxon>SAR86 cluster</taxon>
    </lineage>
</organism>
<dbReference type="Pfam" id="PF13681">
    <property type="entry name" value="PilX"/>
    <property type="match status" value="1"/>
</dbReference>
<protein>
    <submittedName>
        <fullName evidence="4">Pilus assembly protein</fullName>
    </submittedName>
</protein>
<dbReference type="Proteomes" id="UP000754644">
    <property type="component" value="Unassembled WGS sequence"/>
</dbReference>
<proteinExistence type="predicted"/>
<keyword evidence="1" id="KW-0472">Membrane</keyword>
<dbReference type="InterPro" id="IPR025205">
    <property type="entry name" value="PilX/PilW_C"/>
</dbReference>
<keyword evidence="1" id="KW-1133">Transmembrane helix</keyword>